<dbReference type="Proteomes" id="UP000218418">
    <property type="component" value="Chromosome"/>
</dbReference>
<dbReference type="EMBL" id="AP018227">
    <property type="protein sequence ID" value="BAY84537.1"/>
    <property type="molecule type" value="Genomic_DNA"/>
</dbReference>
<accession>A0A1Z4LTG4</accession>
<evidence type="ECO:0000313" key="2">
    <source>
        <dbReference type="Proteomes" id="UP000218418"/>
    </source>
</evidence>
<reference evidence="1 2" key="1">
    <citation type="submission" date="2017-06" db="EMBL/GenBank/DDBJ databases">
        <title>Genome sequencing of cyanobaciteial culture collection at National Institute for Environmental Studies (NIES).</title>
        <authorList>
            <person name="Hirose Y."/>
            <person name="Shimura Y."/>
            <person name="Fujisawa T."/>
            <person name="Nakamura Y."/>
            <person name="Kawachi M."/>
        </authorList>
    </citation>
    <scope>NUCLEOTIDE SEQUENCE [LARGE SCALE GENOMIC DNA]</scope>
    <source>
        <strain evidence="1 2">NIES-267</strain>
    </source>
</reference>
<protein>
    <submittedName>
        <fullName evidence="1">Uncharacterized protein</fullName>
    </submittedName>
</protein>
<dbReference type="AlphaFoldDB" id="A0A1Z4LTG4"/>
<sequence length="73" mass="8817">MNAEIAYVPDKLPFLESICWQTGNVYQFTPLEMLSRYERGWKYRNLFDNVGNDELEFIKKIAEFYDSWLKVEL</sequence>
<gene>
    <name evidence="1" type="ORF">NIES267_40330</name>
</gene>
<evidence type="ECO:0000313" key="1">
    <source>
        <dbReference type="EMBL" id="BAY84537.1"/>
    </source>
</evidence>
<organism evidence="1 2">
    <name type="scientific">Calothrix parasitica NIES-267</name>
    <dbReference type="NCBI Taxonomy" id="1973488"/>
    <lineage>
        <taxon>Bacteria</taxon>
        <taxon>Bacillati</taxon>
        <taxon>Cyanobacteriota</taxon>
        <taxon>Cyanophyceae</taxon>
        <taxon>Nostocales</taxon>
        <taxon>Calotrichaceae</taxon>
        <taxon>Calothrix</taxon>
    </lineage>
</organism>
<keyword evidence="2" id="KW-1185">Reference proteome</keyword>
<dbReference type="OrthoDB" id="488372at2"/>
<proteinExistence type="predicted"/>
<name>A0A1Z4LTG4_9CYAN</name>